<keyword evidence="4" id="KW-0902">Two-component regulatory system</keyword>
<dbReference type="InterPro" id="IPR041522">
    <property type="entry name" value="CdaR_GGDEF"/>
</dbReference>
<evidence type="ECO:0000256" key="7">
    <source>
        <dbReference type="ARBA" id="ARBA00023163"/>
    </source>
</evidence>
<name>A0A1H3ILB9_9BACI</name>
<evidence type="ECO:0000313" key="11">
    <source>
        <dbReference type="EMBL" id="SDY28397.1"/>
    </source>
</evidence>
<reference evidence="12" key="1">
    <citation type="submission" date="2016-10" db="EMBL/GenBank/DDBJ databases">
        <authorList>
            <person name="Varghese N."/>
            <person name="Submissions S."/>
        </authorList>
    </citation>
    <scope>NUCLEOTIDE SEQUENCE [LARGE SCALE GENOMIC DNA]</scope>
    <source>
        <strain evidence="12">SP</strain>
    </source>
</reference>
<dbReference type="STRING" id="1503961.SAMN05421736_101859"/>
<feature type="modified residue" description="4-aspartylphosphate" evidence="8">
    <location>
        <position position="55"/>
    </location>
</feature>
<dbReference type="SUPFAM" id="SSF46689">
    <property type="entry name" value="Homeodomain-like"/>
    <property type="match status" value="2"/>
</dbReference>
<dbReference type="PRINTS" id="PR00032">
    <property type="entry name" value="HTHARAC"/>
</dbReference>
<dbReference type="Gene3D" id="3.40.50.2300">
    <property type="match status" value="1"/>
</dbReference>
<dbReference type="PANTHER" id="PTHR42713:SF3">
    <property type="entry name" value="TRANSCRIPTIONAL REGULATORY PROTEIN HPTR"/>
    <property type="match status" value="1"/>
</dbReference>
<dbReference type="Pfam" id="PF17853">
    <property type="entry name" value="GGDEF_2"/>
    <property type="match status" value="1"/>
</dbReference>
<evidence type="ECO:0000256" key="8">
    <source>
        <dbReference type="PROSITE-ProRule" id="PRU00169"/>
    </source>
</evidence>
<evidence type="ECO:0000259" key="10">
    <source>
        <dbReference type="PROSITE" id="PS50110"/>
    </source>
</evidence>
<feature type="domain" description="HTH araC/xylS-type" evidence="9">
    <location>
        <begin position="424"/>
        <end position="522"/>
    </location>
</feature>
<dbReference type="AlphaFoldDB" id="A0A1H3ILB9"/>
<evidence type="ECO:0000256" key="2">
    <source>
        <dbReference type="ARBA" id="ARBA00022490"/>
    </source>
</evidence>
<dbReference type="SMART" id="SM00342">
    <property type="entry name" value="HTH_ARAC"/>
    <property type="match status" value="1"/>
</dbReference>
<evidence type="ECO:0000256" key="3">
    <source>
        <dbReference type="ARBA" id="ARBA00022553"/>
    </source>
</evidence>
<dbReference type="Pfam" id="PF00072">
    <property type="entry name" value="Response_reg"/>
    <property type="match status" value="1"/>
</dbReference>
<dbReference type="GO" id="GO:0005737">
    <property type="term" value="C:cytoplasm"/>
    <property type="evidence" value="ECO:0007669"/>
    <property type="project" value="UniProtKB-SubCell"/>
</dbReference>
<keyword evidence="2" id="KW-0963">Cytoplasm</keyword>
<organism evidence="11 12">
    <name type="scientific">Evansella caseinilytica</name>
    <dbReference type="NCBI Taxonomy" id="1503961"/>
    <lineage>
        <taxon>Bacteria</taxon>
        <taxon>Bacillati</taxon>
        <taxon>Bacillota</taxon>
        <taxon>Bacilli</taxon>
        <taxon>Bacillales</taxon>
        <taxon>Bacillaceae</taxon>
        <taxon>Evansella</taxon>
    </lineage>
</organism>
<dbReference type="InterPro" id="IPR011006">
    <property type="entry name" value="CheY-like_superfamily"/>
</dbReference>
<dbReference type="InterPro" id="IPR018060">
    <property type="entry name" value="HTH_AraC"/>
</dbReference>
<dbReference type="Pfam" id="PF12833">
    <property type="entry name" value="HTH_18"/>
    <property type="match status" value="1"/>
</dbReference>
<dbReference type="CDD" id="cd17536">
    <property type="entry name" value="REC_YesN-like"/>
    <property type="match status" value="1"/>
</dbReference>
<evidence type="ECO:0000256" key="6">
    <source>
        <dbReference type="ARBA" id="ARBA00023125"/>
    </source>
</evidence>
<dbReference type="Gene3D" id="1.10.10.60">
    <property type="entry name" value="Homeodomain-like"/>
    <property type="match status" value="2"/>
</dbReference>
<dbReference type="OrthoDB" id="342399at2"/>
<dbReference type="PROSITE" id="PS00041">
    <property type="entry name" value="HTH_ARAC_FAMILY_1"/>
    <property type="match status" value="1"/>
</dbReference>
<dbReference type="InterPro" id="IPR020449">
    <property type="entry name" value="Tscrpt_reg_AraC-type_HTH"/>
</dbReference>
<dbReference type="SMART" id="SM00448">
    <property type="entry name" value="REC"/>
    <property type="match status" value="1"/>
</dbReference>
<gene>
    <name evidence="11" type="ORF">SAMN05421736_101859</name>
</gene>
<feature type="domain" description="Response regulatory" evidence="10">
    <location>
        <begin position="3"/>
        <end position="121"/>
    </location>
</feature>
<dbReference type="PROSITE" id="PS01124">
    <property type="entry name" value="HTH_ARAC_FAMILY_2"/>
    <property type="match status" value="1"/>
</dbReference>
<proteinExistence type="predicted"/>
<sequence length="534" mass="62174">MHKVLLVDDEVFVCKGLRSLIDWENLGYEICGEANNGEDAFEMIVDMKPEVVITDIRMPVVDGLELIKHVKEASRRQVHFIIISGYNDFSYAQKAVRYGVFDFVLKPIDSDELESVLTALKEIIDKETMEKAIKERLLFEHMVIQLLDGSLKETEMKEWAKTLNIDNCRYFYYLLLEMNNVYTKAENVLDGTNDFLRNMLQDMAAELAGTKRQFFIYEQQDNAVGMLVTSEHLTAFDGSIEMFANKLEKQLKQKSRKTMTVCVGEKITDLSFFKKSYETANSIRPYKYLFHRHEPIFYNKVMNIPVTFNELDKNLYISLMEEIEENNVGEIEKLIGCIFHEFEAKKFAPAAAYTTINRCIHGIIQTVNNMGGADKQLPSIGTMVKWESYNLTREELIRLLTEFILEGANAIQDLRIDNMKGDIYKIKAYVEKNFHKNISLKSIAGKYYMNPVYMGQLFKKTFGIYFKEYLLKLRIDESKKLLRQTDARIYEVAEKVGFGSTDYFITQFEKMTGMTPTEYRKKLLNGQRMRKKLL</sequence>
<dbReference type="InterPro" id="IPR051552">
    <property type="entry name" value="HptR"/>
</dbReference>
<dbReference type="GO" id="GO:0043565">
    <property type="term" value="F:sequence-specific DNA binding"/>
    <property type="evidence" value="ECO:0007669"/>
    <property type="project" value="InterPro"/>
</dbReference>
<keyword evidence="3 8" id="KW-0597">Phosphoprotein</keyword>
<dbReference type="PANTHER" id="PTHR42713">
    <property type="entry name" value="HISTIDINE KINASE-RELATED"/>
    <property type="match status" value="1"/>
</dbReference>
<evidence type="ECO:0000256" key="5">
    <source>
        <dbReference type="ARBA" id="ARBA00023015"/>
    </source>
</evidence>
<dbReference type="GO" id="GO:0003700">
    <property type="term" value="F:DNA-binding transcription factor activity"/>
    <property type="evidence" value="ECO:0007669"/>
    <property type="project" value="InterPro"/>
</dbReference>
<protein>
    <submittedName>
        <fullName evidence="11">Two-component system, response regulator YesN</fullName>
    </submittedName>
</protein>
<keyword evidence="5" id="KW-0805">Transcription regulation</keyword>
<keyword evidence="6" id="KW-0238">DNA-binding</keyword>
<dbReference type="InterPro" id="IPR018062">
    <property type="entry name" value="HTH_AraC-typ_CS"/>
</dbReference>
<keyword evidence="7" id="KW-0804">Transcription</keyword>
<dbReference type="SUPFAM" id="SSF52172">
    <property type="entry name" value="CheY-like"/>
    <property type="match status" value="1"/>
</dbReference>
<dbReference type="Proteomes" id="UP000198935">
    <property type="component" value="Unassembled WGS sequence"/>
</dbReference>
<keyword evidence="12" id="KW-1185">Reference proteome</keyword>
<comment type="subcellular location">
    <subcellularLocation>
        <location evidence="1">Cytoplasm</location>
    </subcellularLocation>
</comment>
<dbReference type="InterPro" id="IPR009057">
    <property type="entry name" value="Homeodomain-like_sf"/>
</dbReference>
<evidence type="ECO:0000256" key="1">
    <source>
        <dbReference type="ARBA" id="ARBA00004496"/>
    </source>
</evidence>
<evidence type="ECO:0000313" key="12">
    <source>
        <dbReference type="Proteomes" id="UP000198935"/>
    </source>
</evidence>
<dbReference type="GO" id="GO:0000160">
    <property type="term" value="P:phosphorelay signal transduction system"/>
    <property type="evidence" value="ECO:0007669"/>
    <property type="project" value="UniProtKB-KW"/>
</dbReference>
<dbReference type="InterPro" id="IPR001789">
    <property type="entry name" value="Sig_transdc_resp-reg_receiver"/>
</dbReference>
<evidence type="ECO:0000259" key="9">
    <source>
        <dbReference type="PROSITE" id="PS01124"/>
    </source>
</evidence>
<dbReference type="EMBL" id="FNPI01000001">
    <property type="protein sequence ID" value="SDY28397.1"/>
    <property type="molecule type" value="Genomic_DNA"/>
</dbReference>
<evidence type="ECO:0000256" key="4">
    <source>
        <dbReference type="ARBA" id="ARBA00023012"/>
    </source>
</evidence>
<dbReference type="PROSITE" id="PS50110">
    <property type="entry name" value="RESPONSE_REGULATORY"/>
    <property type="match status" value="1"/>
</dbReference>
<accession>A0A1H3ILB9</accession>